<reference evidence="1" key="1">
    <citation type="submission" date="2009-10" db="EMBL/GenBank/DDBJ databases">
        <title>Diversity of trophic interactions inside an arsenic-rich microbial ecosystem.</title>
        <authorList>
            <person name="Bertin P.N."/>
            <person name="Heinrich-Salmeron A."/>
            <person name="Pelletier E."/>
            <person name="Goulhen-Chollet F."/>
            <person name="Arsene-Ploetze F."/>
            <person name="Gallien S."/>
            <person name="Calteau A."/>
            <person name="Vallenet D."/>
            <person name="Casiot C."/>
            <person name="Chane-Woon-Ming B."/>
            <person name="Giloteaux L."/>
            <person name="Barakat M."/>
            <person name="Bonnefoy V."/>
            <person name="Bruneel O."/>
            <person name="Chandler M."/>
            <person name="Cleiss J."/>
            <person name="Duran R."/>
            <person name="Elbaz-Poulichet F."/>
            <person name="Fonknechten N."/>
            <person name="Lauga B."/>
            <person name="Mornico D."/>
            <person name="Ortet P."/>
            <person name="Schaeffer C."/>
            <person name="Siguier P."/>
            <person name="Alexander Thil Smith A."/>
            <person name="Van Dorsselaer A."/>
            <person name="Weissenbach J."/>
            <person name="Medigue C."/>
            <person name="Le Paslier D."/>
        </authorList>
    </citation>
    <scope>NUCLEOTIDE SEQUENCE</scope>
</reference>
<dbReference type="AlphaFoldDB" id="E6Q3V7"/>
<dbReference type="EMBL" id="CABO01000028">
    <property type="protein sequence ID" value="CBI01916.1"/>
    <property type="molecule type" value="Genomic_DNA"/>
</dbReference>
<proteinExistence type="predicted"/>
<protein>
    <submittedName>
        <fullName evidence="1">Uncharacterized protein</fullName>
    </submittedName>
</protein>
<organism evidence="1">
    <name type="scientific">mine drainage metagenome</name>
    <dbReference type="NCBI Taxonomy" id="410659"/>
    <lineage>
        <taxon>unclassified sequences</taxon>
        <taxon>metagenomes</taxon>
        <taxon>ecological metagenomes</taxon>
    </lineage>
</organism>
<sequence>MRRLMQYSASYSARAFAFFALFAMLSPLKAFASDTGKPIVTGLDPTQPVTSVGLMSRATTLTALAHETDRTLVASGAFGRRSELLLALPYRDSLSIDGIGSQNGVGDASLEYRYVLSSSKARFAQMAGLGLSLASGSATFSSGQTQLAPAYAFSYHIARRLTFITESRYSFALSTKEGFPQLRGLDVTPTILASLSRRGVYAAFSTDIQGVRGAYHFTGCESTLRLGAVFSRRLNFSIYYTVPTSNMTYNHILHVSYGLSLTIQRP</sequence>
<gene>
    <name evidence="1" type="ORF">CARN4_2111</name>
</gene>
<accession>E6Q3V7</accession>
<comment type="caution">
    <text evidence="1">The sequence shown here is derived from an EMBL/GenBank/DDBJ whole genome shotgun (WGS) entry which is preliminary data.</text>
</comment>
<name>E6Q3V7_9ZZZZ</name>
<evidence type="ECO:0000313" key="1">
    <source>
        <dbReference type="EMBL" id="CBI01916.1"/>
    </source>
</evidence>